<proteinExistence type="inferred from homology"/>
<dbReference type="InterPro" id="IPR050519">
    <property type="entry name" value="Glycosyltransf_28_UgtP"/>
</dbReference>
<evidence type="ECO:0000256" key="2">
    <source>
        <dbReference type="ARBA" id="ARBA00006962"/>
    </source>
</evidence>
<keyword evidence="4 7" id="KW-0808">Transferase</keyword>
<evidence type="ECO:0000313" key="7">
    <source>
        <dbReference type="EMBL" id="TDP58088.1"/>
    </source>
</evidence>
<dbReference type="GO" id="GO:0016020">
    <property type="term" value="C:membrane"/>
    <property type="evidence" value="ECO:0007669"/>
    <property type="project" value="UniProtKB-SubCell"/>
</dbReference>
<feature type="domain" description="Diacylglycerol glucosyltransferase N-terminal" evidence="6">
    <location>
        <begin position="14"/>
        <end position="174"/>
    </location>
</feature>
<comment type="similarity">
    <text evidence="2">Belongs to the glycosyltransferase 28 family.</text>
</comment>
<dbReference type="InterPro" id="IPR007235">
    <property type="entry name" value="Glyco_trans_28_C"/>
</dbReference>
<keyword evidence="8" id="KW-1185">Reference proteome</keyword>
<dbReference type="GO" id="GO:0016758">
    <property type="term" value="F:hexosyltransferase activity"/>
    <property type="evidence" value="ECO:0007669"/>
    <property type="project" value="InterPro"/>
</dbReference>
<keyword evidence="3" id="KW-0328">Glycosyltransferase</keyword>
<evidence type="ECO:0000256" key="1">
    <source>
        <dbReference type="ARBA" id="ARBA00004370"/>
    </source>
</evidence>
<dbReference type="Pfam" id="PF06925">
    <property type="entry name" value="MGDG_synth"/>
    <property type="match status" value="1"/>
</dbReference>
<dbReference type="InterPro" id="IPR009695">
    <property type="entry name" value="Diacylglyc_glucosyltr_N"/>
</dbReference>
<dbReference type="Proteomes" id="UP000295500">
    <property type="component" value="Unassembled WGS sequence"/>
</dbReference>
<evidence type="ECO:0000259" key="6">
    <source>
        <dbReference type="Pfam" id="PF06925"/>
    </source>
</evidence>
<dbReference type="RefSeq" id="WP_133528018.1">
    <property type="nucleotide sequence ID" value="NZ_SNXO01000008.1"/>
</dbReference>
<dbReference type="PANTHER" id="PTHR43025:SF3">
    <property type="entry name" value="MONOGALACTOSYLDIACYLGLYCEROL SYNTHASE 1, CHLOROPLASTIC"/>
    <property type="match status" value="1"/>
</dbReference>
<reference evidence="7 8" key="1">
    <citation type="submission" date="2019-03" db="EMBL/GenBank/DDBJ databases">
        <title>Genomic Encyclopedia of Type Strains, Phase IV (KMG-IV): sequencing the most valuable type-strain genomes for metagenomic binning, comparative biology and taxonomic classification.</title>
        <authorList>
            <person name="Goeker M."/>
        </authorList>
    </citation>
    <scope>NUCLEOTIDE SEQUENCE [LARGE SCALE GENOMIC DNA]</scope>
    <source>
        <strain evidence="7 8">DSM 28287</strain>
    </source>
</reference>
<comment type="subcellular location">
    <subcellularLocation>
        <location evidence="1">Membrane</location>
    </subcellularLocation>
</comment>
<name>A0A4R6Q6J8_9FIRM</name>
<dbReference type="SUPFAM" id="SSF53756">
    <property type="entry name" value="UDP-Glycosyltransferase/glycogen phosphorylase"/>
    <property type="match status" value="1"/>
</dbReference>
<evidence type="ECO:0000313" key="8">
    <source>
        <dbReference type="Proteomes" id="UP000295500"/>
    </source>
</evidence>
<organism evidence="7 8">
    <name type="scientific">Aminicella lysinilytica</name>
    <dbReference type="NCBI Taxonomy" id="433323"/>
    <lineage>
        <taxon>Bacteria</taxon>
        <taxon>Bacillati</taxon>
        <taxon>Bacillota</taxon>
        <taxon>Clostridia</taxon>
        <taxon>Peptostreptococcales</taxon>
        <taxon>Anaerovoracaceae</taxon>
        <taxon>Aminicella</taxon>
    </lineage>
</organism>
<evidence type="ECO:0000259" key="5">
    <source>
        <dbReference type="Pfam" id="PF04101"/>
    </source>
</evidence>
<sequence>MNIMILTARFGMGHYKVAEAIKEDIEKNDSDIKATIVDFMSFLLPKTSKLIYTCYDQLVFRNARLYNAIGNASNKVSGLPLKYIIALRISKLVKDNNADAIIVDFPLCSNYISAYKEMSGNSIPMYTCITDVPAHSDWIAEDTRLYFVSSEETEATLIEKGVDADIIRITGVPVRNEFKSDETTKKDIEEKRKLLVMGGGLGLLPGSDELLDRLSHMDDVRVTIVAGKNKELETKMADKYPGFRVLGYTEEISKLMKESDAVITKPGGVTMFEAINTGTPMYIVRPFLLQELGNARYIEKKHIGRVLWYEKDATADDIEAYINNAGDIEAMKDNMYTIVKKDEKCDIITEILSDMGKAELKCS</sequence>
<feature type="domain" description="Glycosyl transferase family 28 C-terminal" evidence="5">
    <location>
        <begin position="219"/>
        <end position="325"/>
    </location>
</feature>
<dbReference type="AlphaFoldDB" id="A0A4R6Q6J8"/>
<dbReference type="Pfam" id="PF04101">
    <property type="entry name" value="Glyco_tran_28_C"/>
    <property type="match status" value="1"/>
</dbReference>
<evidence type="ECO:0000256" key="3">
    <source>
        <dbReference type="ARBA" id="ARBA00022676"/>
    </source>
</evidence>
<accession>A0A4R6Q6J8</accession>
<evidence type="ECO:0000256" key="4">
    <source>
        <dbReference type="ARBA" id="ARBA00022679"/>
    </source>
</evidence>
<dbReference type="EMBL" id="SNXO01000008">
    <property type="protein sequence ID" value="TDP58088.1"/>
    <property type="molecule type" value="Genomic_DNA"/>
</dbReference>
<comment type="caution">
    <text evidence="7">The sequence shown here is derived from an EMBL/GenBank/DDBJ whole genome shotgun (WGS) entry which is preliminary data.</text>
</comment>
<gene>
    <name evidence="7" type="ORF">EV211_10833</name>
</gene>
<dbReference type="GO" id="GO:0009247">
    <property type="term" value="P:glycolipid biosynthetic process"/>
    <property type="evidence" value="ECO:0007669"/>
    <property type="project" value="InterPro"/>
</dbReference>
<dbReference type="OrthoDB" id="9815663at2"/>
<protein>
    <submittedName>
        <fullName evidence="7">UDP-N-acetylglucosamine:LPS N-acetylglucosamine transferase</fullName>
    </submittedName>
</protein>
<dbReference type="Gene3D" id="3.40.50.2000">
    <property type="entry name" value="Glycogen Phosphorylase B"/>
    <property type="match status" value="1"/>
</dbReference>
<dbReference type="PANTHER" id="PTHR43025">
    <property type="entry name" value="MONOGALACTOSYLDIACYLGLYCEROL SYNTHASE"/>
    <property type="match status" value="1"/>
</dbReference>